<evidence type="ECO:0000259" key="7">
    <source>
        <dbReference type="PROSITE" id="PS50052"/>
    </source>
</evidence>
<dbReference type="PANTHER" id="PTHR23117:SF8">
    <property type="entry name" value="RIBOSE 1,5-BISPHOSPHATE PHOSPHOKINASE PHNN"/>
    <property type="match status" value="1"/>
</dbReference>
<dbReference type="GO" id="GO:0006015">
    <property type="term" value="P:5-phosphoribose 1-diphosphate biosynthetic process"/>
    <property type="evidence" value="ECO:0007669"/>
    <property type="project" value="UniProtKB-UniRule"/>
</dbReference>
<dbReference type="AlphaFoldDB" id="A0A5C8ZAR5"/>
<gene>
    <name evidence="6 8" type="primary">phnN</name>
    <name evidence="8" type="ORF">FME95_08365</name>
</gene>
<dbReference type="Pfam" id="PF00625">
    <property type="entry name" value="Guanylate_kin"/>
    <property type="match status" value="1"/>
</dbReference>
<evidence type="ECO:0000313" key="9">
    <source>
        <dbReference type="Proteomes" id="UP000321764"/>
    </source>
</evidence>
<comment type="caution">
    <text evidence="8">The sequence shown here is derived from an EMBL/GenBank/DDBJ whole genome shotgun (WGS) entry which is preliminary data.</text>
</comment>
<dbReference type="InterPro" id="IPR012699">
    <property type="entry name" value="PhnN"/>
</dbReference>
<dbReference type="PANTHER" id="PTHR23117">
    <property type="entry name" value="GUANYLATE KINASE-RELATED"/>
    <property type="match status" value="1"/>
</dbReference>
<sequence length="196" mass="21090">MSGTMHVVVGPSGSGKDTLIDGAKALLPHTLFAKRTVTRPADAGGEDFIGVDQTTFDQQVAEGKFCVHWRANNLSYGIPVEICQQAAAGTDVVFNGSRAALKNICACLPAVQVVWIEVAPEVLAQRLRQRGRESEAEIKKRLQRQQWQPPKNATIISNNGTIEEGVQALVAALSGQRVTLDQVKTALLAFTTKAEV</sequence>
<dbReference type="Proteomes" id="UP000321764">
    <property type="component" value="Unassembled WGS sequence"/>
</dbReference>
<dbReference type="InterPro" id="IPR027417">
    <property type="entry name" value="P-loop_NTPase"/>
</dbReference>
<comment type="pathway">
    <text evidence="2 6">Metabolic intermediate biosynthesis; 5-phospho-alpha-D-ribose 1-diphosphate biosynthesis; 5-phospho-alpha-D-ribose 1-diphosphate from D-ribose 5-phosphate (route II): step 3/3.</text>
</comment>
<dbReference type="InterPro" id="IPR008145">
    <property type="entry name" value="GK/Ca_channel_bsu"/>
</dbReference>
<dbReference type="Gene3D" id="3.40.50.300">
    <property type="entry name" value="P-loop containing nucleotide triphosphate hydrolases"/>
    <property type="match status" value="1"/>
</dbReference>
<protein>
    <recommendedName>
        <fullName evidence="6">Ribose 1,5-bisphosphate phosphokinase PhnN</fullName>
        <ecNumber evidence="6">2.7.4.23</ecNumber>
    </recommendedName>
    <alternativeName>
        <fullName evidence="6">Ribose 1,5-bisphosphokinase</fullName>
    </alternativeName>
</protein>
<evidence type="ECO:0000256" key="6">
    <source>
        <dbReference type="HAMAP-Rule" id="MF_00836"/>
    </source>
</evidence>
<dbReference type="SMART" id="SM00072">
    <property type="entry name" value="GuKc"/>
    <property type="match status" value="1"/>
</dbReference>
<dbReference type="EC" id="2.7.4.23" evidence="6"/>
<organism evidence="8 9">
    <name type="scientific">Reinekea thalattae</name>
    <dbReference type="NCBI Taxonomy" id="2593301"/>
    <lineage>
        <taxon>Bacteria</taxon>
        <taxon>Pseudomonadati</taxon>
        <taxon>Pseudomonadota</taxon>
        <taxon>Gammaproteobacteria</taxon>
        <taxon>Oceanospirillales</taxon>
        <taxon>Saccharospirillaceae</taxon>
        <taxon>Reinekea</taxon>
    </lineage>
</organism>
<evidence type="ECO:0000256" key="4">
    <source>
        <dbReference type="ARBA" id="ARBA00022741"/>
    </source>
</evidence>
<dbReference type="HAMAP" id="MF_00836">
    <property type="entry name" value="PhnN"/>
    <property type="match status" value="1"/>
</dbReference>
<keyword evidence="8" id="KW-0418">Kinase</keyword>
<dbReference type="EMBL" id="VKAD01000001">
    <property type="protein sequence ID" value="TXR54534.1"/>
    <property type="molecule type" value="Genomic_DNA"/>
</dbReference>
<feature type="domain" description="Guanylate kinase-like" evidence="7">
    <location>
        <begin position="3"/>
        <end position="174"/>
    </location>
</feature>
<dbReference type="GO" id="GO:0005829">
    <property type="term" value="C:cytosol"/>
    <property type="evidence" value="ECO:0007669"/>
    <property type="project" value="TreeGrafter"/>
</dbReference>
<accession>A0A5C8ZAR5</accession>
<evidence type="ECO:0000313" key="8">
    <source>
        <dbReference type="EMBL" id="TXR54534.1"/>
    </source>
</evidence>
<evidence type="ECO:0000256" key="1">
    <source>
        <dbReference type="ARBA" id="ARBA00000373"/>
    </source>
</evidence>
<keyword evidence="5 6" id="KW-0067">ATP-binding</keyword>
<dbReference type="RefSeq" id="WP_147713932.1">
    <property type="nucleotide sequence ID" value="NZ_VKAD01000001.1"/>
</dbReference>
<keyword evidence="3 6" id="KW-0808">Transferase</keyword>
<keyword evidence="9" id="KW-1185">Reference proteome</keyword>
<dbReference type="SUPFAM" id="SSF52540">
    <property type="entry name" value="P-loop containing nucleoside triphosphate hydrolases"/>
    <property type="match status" value="1"/>
</dbReference>
<dbReference type="UniPathway" id="UPA00087">
    <property type="reaction ID" value="UER00175"/>
</dbReference>
<feature type="binding site" evidence="6">
    <location>
        <begin position="10"/>
        <end position="17"/>
    </location>
    <ligand>
        <name>ATP</name>
        <dbReference type="ChEBI" id="CHEBI:30616"/>
    </ligand>
</feature>
<dbReference type="GO" id="GO:0019634">
    <property type="term" value="P:organic phosphonate metabolic process"/>
    <property type="evidence" value="ECO:0007669"/>
    <property type="project" value="UniProtKB-UniRule"/>
</dbReference>
<reference evidence="8 9" key="1">
    <citation type="submission" date="2019-07" db="EMBL/GenBank/DDBJ databases">
        <title>Reinekea sp. strain SSH23 genome sequencing and assembly.</title>
        <authorList>
            <person name="Kim I."/>
        </authorList>
    </citation>
    <scope>NUCLEOTIDE SEQUENCE [LARGE SCALE GENOMIC DNA]</scope>
    <source>
        <strain evidence="8 9">SSH23</strain>
    </source>
</reference>
<evidence type="ECO:0000256" key="5">
    <source>
        <dbReference type="ARBA" id="ARBA00022840"/>
    </source>
</evidence>
<name>A0A5C8ZAR5_9GAMM</name>
<evidence type="ECO:0000256" key="2">
    <source>
        <dbReference type="ARBA" id="ARBA00005069"/>
    </source>
</evidence>
<dbReference type="InterPro" id="IPR008144">
    <property type="entry name" value="Guanylate_kin-like_dom"/>
</dbReference>
<comment type="function">
    <text evidence="6">Catalyzes the phosphorylation of ribose 1,5-bisphosphate to 5-phospho-D-ribosyl alpha-1-diphosphate (PRPP).</text>
</comment>
<comment type="similarity">
    <text evidence="6">Belongs to the ribose 1,5-bisphosphokinase family.</text>
</comment>
<dbReference type="GO" id="GO:0033863">
    <property type="term" value="F:ribose 1,5-bisphosphate phosphokinase activity"/>
    <property type="evidence" value="ECO:0007669"/>
    <property type="project" value="UniProtKB-UniRule"/>
</dbReference>
<evidence type="ECO:0000256" key="3">
    <source>
        <dbReference type="ARBA" id="ARBA00022679"/>
    </source>
</evidence>
<comment type="catalytic activity">
    <reaction evidence="1 6">
        <text>alpha-D-ribose 1,5-bisphosphate + ATP = 5-phospho-alpha-D-ribose 1-diphosphate + ADP</text>
        <dbReference type="Rhea" id="RHEA:20109"/>
        <dbReference type="ChEBI" id="CHEBI:30616"/>
        <dbReference type="ChEBI" id="CHEBI:58017"/>
        <dbReference type="ChEBI" id="CHEBI:68688"/>
        <dbReference type="ChEBI" id="CHEBI:456216"/>
        <dbReference type="EC" id="2.7.4.23"/>
    </reaction>
</comment>
<dbReference type="OrthoDB" id="341217at2"/>
<keyword evidence="4 6" id="KW-0547">Nucleotide-binding</keyword>
<dbReference type="NCBIfam" id="TIGR02322">
    <property type="entry name" value="phosphon_PhnN"/>
    <property type="match status" value="1"/>
</dbReference>
<dbReference type="GO" id="GO:0005524">
    <property type="term" value="F:ATP binding"/>
    <property type="evidence" value="ECO:0007669"/>
    <property type="project" value="UniProtKB-KW"/>
</dbReference>
<proteinExistence type="inferred from homology"/>
<dbReference type="PROSITE" id="PS50052">
    <property type="entry name" value="GUANYLATE_KINASE_2"/>
    <property type="match status" value="1"/>
</dbReference>